<feature type="domain" description="DUF218" evidence="2">
    <location>
        <begin position="43"/>
        <end position="155"/>
    </location>
</feature>
<evidence type="ECO:0000259" key="2">
    <source>
        <dbReference type="Pfam" id="PF02698"/>
    </source>
</evidence>
<dbReference type="EMBL" id="JADEXP010000125">
    <property type="protein sequence ID" value="MBE9067874.1"/>
    <property type="molecule type" value="Genomic_DNA"/>
</dbReference>
<evidence type="ECO:0000313" key="4">
    <source>
        <dbReference type="Proteomes" id="UP000615026"/>
    </source>
</evidence>
<evidence type="ECO:0000256" key="1">
    <source>
        <dbReference type="SAM" id="Phobius"/>
    </source>
</evidence>
<keyword evidence="4" id="KW-1185">Reference proteome</keyword>
<keyword evidence="1" id="KW-0472">Membrane</keyword>
<dbReference type="CDD" id="cd06259">
    <property type="entry name" value="YdcF-like"/>
    <property type="match status" value="1"/>
</dbReference>
<organism evidence="3 4">
    <name type="scientific">Leptolyngbya cf. ectocarpi LEGE 11479</name>
    <dbReference type="NCBI Taxonomy" id="1828722"/>
    <lineage>
        <taxon>Bacteria</taxon>
        <taxon>Bacillati</taxon>
        <taxon>Cyanobacteriota</taxon>
        <taxon>Cyanophyceae</taxon>
        <taxon>Leptolyngbyales</taxon>
        <taxon>Leptolyngbyaceae</taxon>
        <taxon>Leptolyngbya group</taxon>
        <taxon>Leptolyngbya</taxon>
    </lineage>
</organism>
<keyword evidence="1" id="KW-0812">Transmembrane</keyword>
<dbReference type="Pfam" id="PF02698">
    <property type="entry name" value="DUF218"/>
    <property type="match status" value="1"/>
</dbReference>
<reference evidence="3" key="1">
    <citation type="submission" date="2020-10" db="EMBL/GenBank/DDBJ databases">
        <authorList>
            <person name="Castelo-Branco R."/>
            <person name="Eusebio N."/>
            <person name="Adriana R."/>
            <person name="Vieira A."/>
            <person name="Brugerolle De Fraissinette N."/>
            <person name="Rezende De Castro R."/>
            <person name="Schneider M.P."/>
            <person name="Vasconcelos V."/>
            <person name="Leao P.N."/>
        </authorList>
    </citation>
    <scope>NUCLEOTIDE SEQUENCE</scope>
    <source>
        <strain evidence="3">LEGE 11479</strain>
    </source>
</reference>
<accession>A0A928ZUV7</accession>
<dbReference type="InterPro" id="IPR003848">
    <property type="entry name" value="DUF218"/>
</dbReference>
<gene>
    <name evidence="3" type="ORF">IQ260_14560</name>
</gene>
<evidence type="ECO:0000313" key="3">
    <source>
        <dbReference type="EMBL" id="MBE9067874.1"/>
    </source>
</evidence>
<dbReference type="Proteomes" id="UP000615026">
    <property type="component" value="Unassembled WGS sequence"/>
</dbReference>
<keyword evidence="1" id="KW-1133">Transmembrane helix</keyword>
<feature type="transmembrane region" description="Helical" evidence="1">
    <location>
        <begin position="9"/>
        <end position="33"/>
    </location>
</feature>
<comment type="caution">
    <text evidence="3">The sequence shown here is derived from an EMBL/GenBank/DDBJ whole genome shotgun (WGS) entry which is preliminary data.</text>
</comment>
<dbReference type="AlphaFoldDB" id="A0A928ZUV7"/>
<protein>
    <submittedName>
        <fullName evidence="3">YdcF family protein</fullName>
    </submittedName>
</protein>
<proteinExistence type="predicted"/>
<name>A0A928ZUV7_LEPEC</name>
<sequence length="195" mass="21582">MAKLFQRFFIYAGIATISTVTASAFAVWARMLMTSYQHPRPQSILVLGGGNTREPVAAQLAAQNSTLDVWVSSGLVPSQANEFFLTEDVSLTRVNLDYRATDTVTNFTTLVTQFQTRDIHHIYLITSDFHMPRAKAIAFWVLGSRGIAYTPVVVPSKEPSEPPHKVVRDVARSWLWLITGRTGSSLDPDPPISSS</sequence>